<evidence type="ECO:0000256" key="8">
    <source>
        <dbReference type="ARBA" id="ARBA00023306"/>
    </source>
</evidence>
<dbReference type="CDD" id="cd03785">
    <property type="entry name" value="GT28_MurG"/>
    <property type="match status" value="1"/>
</dbReference>
<feature type="binding site" evidence="10">
    <location>
        <position position="318"/>
    </location>
    <ligand>
        <name>UDP-N-acetyl-alpha-D-glucosamine</name>
        <dbReference type="ChEBI" id="CHEBI:57705"/>
    </ligand>
</feature>
<evidence type="ECO:0000256" key="2">
    <source>
        <dbReference type="ARBA" id="ARBA00022618"/>
    </source>
</evidence>
<dbReference type="EC" id="2.4.1.227" evidence="10"/>
<evidence type="ECO:0000256" key="7">
    <source>
        <dbReference type="ARBA" id="ARBA00023136"/>
    </source>
</evidence>
<name>A0A1C4H028_9BIFI</name>
<dbReference type="Gene3D" id="3.40.50.2000">
    <property type="entry name" value="Glycogen Phosphorylase B"/>
    <property type="match status" value="2"/>
</dbReference>
<keyword evidence="5 10" id="KW-0133">Cell shape</keyword>
<feature type="binding site" evidence="10">
    <location>
        <position position="207"/>
    </location>
    <ligand>
        <name>UDP-N-acetyl-alpha-D-glucosamine</name>
        <dbReference type="ChEBI" id="CHEBI:57705"/>
    </ligand>
</feature>
<feature type="domain" description="Glycosyltransferase family 28 N-terminal" evidence="11">
    <location>
        <begin position="4"/>
        <end position="141"/>
    </location>
</feature>
<dbReference type="GO" id="GO:0051991">
    <property type="term" value="F:UDP-N-acetyl-D-glucosamine:N-acetylmuramoyl-L-alanyl-D-glutamyl-meso-2,6-diaminopimelyl-D-alanyl-D-alanine-diphosphoundecaprenol 4-beta-N-acetylglucosaminlytransferase activity"/>
    <property type="evidence" value="ECO:0007669"/>
    <property type="project" value="RHEA"/>
</dbReference>
<keyword evidence="9 10" id="KW-0961">Cell wall biogenesis/degradation</keyword>
<evidence type="ECO:0000256" key="1">
    <source>
        <dbReference type="ARBA" id="ARBA00022475"/>
    </source>
</evidence>
<keyword evidence="3 10" id="KW-0328">Glycosyltransferase</keyword>
<dbReference type="GO" id="GO:0050511">
    <property type="term" value="F:undecaprenyldiphospho-muramoylpentapeptide beta-N-acetylglucosaminyltransferase activity"/>
    <property type="evidence" value="ECO:0007669"/>
    <property type="project" value="UniProtKB-UniRule"/>
</dbReference>
<evidence type="ECO:0000256" key="3">
    <source>
        <dbReference type="ARBA" id="ARBA00022676"/>
    </source>
</evidence>
<accession>A0A1C4H028</accession>
<keyword evidence="14" id="KW-1185">Reference proteome</keyword>
<dbReference type="InterPro" id="IPR007235">
    <property type="entry name" value="Glyco_trans_28_C"/>
</dbReference>
<keyword evidence="2 10" id="KW-0132">Cell division</keyword>
<comment type="subcellular location">
    <subcellularLocation>
        <location evidence="10">Cell membrane</location>
        <topology evidence="10">Peripheral membrane protein</topology>
        <orientation evidence="10">Cytoplasmic side</orientation>
    </subcellularLocation>
</comment>
<dbReference type="Pfam" id="PF04101">
    <property type="entry name" value="Glyco_tran_28_C"/>
    <property type="match status" value="1"/>
</dbReference>
<dbReference type="AlphaFoldDB" id="A0A1C4H028"/>
<keyword evidence="1 10" id="KW-1003">Cell membrane</keyword>
<feature type="domain" description="Glycosyl transferase family 28 C-terminal" evidence="12">
    <location>
        <begin position="201"/>
        <end position="375"/>
    </location>
</feature>
<evidence type="ECO:0000256" key="6">
    <source>
        <dbReference type="ARBA" id="ARBA00022984"/>
    </source>
</evidence>
<dbReference type="InterPro" id="IPR006009">
    <property type="entry name" value="GlcNAc_MurG"/>
</dbReference>
<evidence type="ECO:0000256" key="5">
    <source>
        <dbReference type="ARBA" id="ARBA00022960"/>
    </source>
</evidence>
<dbReference type="SUPFAM" id="SSF53756">
    <property type="entry name" value="UDP-Glycosyltransferase/glycogen phosphorylase"/>
    <property type="match status" value="1"/>
</dbReference>
<sequence>MEHIVLAGGGTAGHVNPLLSVASAIKQAQPQAALSVIGTDVGLERDLVPQAGFELDAIAKVPFPRRPDMQALRFPGRWRHVQKKVREILERRQCDVVVGFGGYVSAPVYTVAHSMGLPIVIHEQNARAGMANKLGARWADFIGTAYENTGIKARKGAELRRVGLPLRSEMANLCQRVDRDKMAVRQQAARQLGVDPNRPLLVVTGGSLGAVSLNEAISDAAAELLDVTQVIHLTGRGKSDEVRRRVAQSAGDRVMTDLDPAHAGHGDYHIAEYLERIDLAFAAADLVVCRSGAGTVSELAAIGMPAVYVPLPIGNGEQRFNAQPVVQAGGGLIVSDDDFSPRWVREHIPSLLSDRQSLEVMGSKAYGYGIRNAAETMAKVVLYLAEKNRDEQSLTAAMSAKRIAISDR</sequence>
<dbReference type="PANTHER" id="PTHR21015">
    <property type="entry name" value="UDP-N-ACETYLGLUCOSAMINE--N-ACETYLMURAMYL-(PENTAPEPTIDE) PYROPHOSPHORYL-UNDECAPRENOL N-ACETYLGLUCOSAMINE TRANSFERASE 1"/>
    <property type="match status" value="1"/>
</dbReference>
<keyword evidence="6 10" id="KW-0573">Peptidoglycan synthesis</keyword>
<dbReference type="GO" id="GO:0005975">
    <property type="term" value="P:carbohydrate metabolic process"/>
    <property type="evidence" value="ECO:0007669"/>
    <property type="project" value="InterPro"/>
</dbReference>
<comment type="similarity">
    <text evidence="10">Belongs to the glycosyltransferase 28 family. MurG subfamily.</text>
</comment>
<evidence type="ECO:0000256" key="9">
    <source>
        <dbReference type="ARBA" id="ARBA00023316"/>
    </source>
</evidence>
<evidence type="ECO:0000259" key="12">
    <source>
        <dbReference type="Pfam" id="PF04101"/>
    </source>
</evidence>
<dbReference type="UniPathway" id="UPA00219"/>
<protein>
    <recommendedName>
        <fullName evidence="10">UDP-N-acetylglucosamine--N-acetylmuramyl-(pentapeptide) pyrophosphoryl-undecaprenol N-acetylglucosamine transferase</fullName>
        <ecNumber evidence="10">2.4.1.227</ecNumber>
    </recommendedName>
    <alternativeName>
        <fullName evidence="10">Undecaprenyl-PP-MurNAc-pentapeptide-UDPGlcNAc GlcNAc transferase</fullName>
    </alternativeName>
</protein>
<feature type="binding site" evidence="10">
    <location>
        <position position="167"/>
    </location>
    <ligand>
        <name>UDP-N-acetyl-alpha-D-glucosamine</name>
        <dbReference type="ChEBI" id="CHEBI:57705"/>
    </ligand>
</feature>
<dbReference type="PANTHER" id="PTHR21015:SF22">
    <property type="entry name" value="GLYCOSYLTRANSFERASE"/>
    <property type="match status" value="1"/>
</dbReference>
<evidence type="ECO:0000313" key="13">
    <source>
        <dbReference type="EMBL" id="SCC78237.1"/>
    </source>
</evidence>
<feature type="binding site" evidence="10">
    <location>
        <position position="125"/>
    </location>
    <ligand>
        <name>UDP-N-acetyl-alpha-D-glucosamine</name>
        <dbReference type="ChEBI" id="CHEBI:57705"/>
    </ligand>
</feature>
<dbReference type="GO" id="GO:0051301">
    <property type="term" value="P:cell division"/>
    <property type="evidence" value="ECO:0007669"/>
    <property type="project" value="UniProtKB-KW"/>
</dbReference>
<evidence type="ECO:0000259" key="11">
    <source>
        <dbReference type="Pfam" id="PF03033"/>
    </source>
</evidence>
<evidence type="ECO:0000256" key="4">
    <source>
        <dbReference type="ARBA" id="ARBA00022679"/>
    </source>
</evidence>
<proteinExistence type="inferred from homology"/>
<dbReference type="GO" id="GO:0008360">
    <property type="term" value="P:regulation of cell shape"/>
    <property type="evidence" value="ECO:0007669"/>
    <property type="project" value="UniProtKB-KW"/>
</dbReference>
<comment type="function">
    <text evidence="10">Cell wall formation. Catalyzes the transfer of a GlcNAc subunit on undecaprenyl-pyrophosphoryl-MurNAc-pentapeptide (lipid intermediate I) to form undecaprenyl-pyrophosphoryl-MurNAc-(pentapeptide)GlcNAc (lipid intermediate II).</text>
</comment>
<comment type="pathway">
    <text evidence="10">Cell wall biogenesis; peptidoglycan biosynthesis.</text>
</comment>
<reference evidence="14" key="1">
    <citation type="submission" date="2016-08" db="EMBL/GenBank/DDBJ databases">
        <authorList>
            <person name="Varghese N."/>
            <person name="Submissions Spin"/>
        </authorList>
    </citation>
    <scope>NUCLEOTIDE SEQUENCE [LARGE SCALE GENOMIC DNA]</scope>
    <source>
        <strain evidence="14">R-52791</strain>
    </source>
</reference>
<keyword evidence="7 10" id="KW-0472">Membrane</keyword>
<keyword evidence="8 10" id="KW-0131">Cell cycle</keyword>
<dbReference type="Pfam" id="PF03033">
    <property type="entry name" value="Glyco_transf_28"/>
    <property type="match status" value="1"/>
</dbReference>
<comment type="catalytic activity">
    <reaction evidence="10">
        <text>di-trans,octa-cis-undecaprenyl diphospho-N-acetyl-alpha-D-muramoyl-L-alanyl-D-glutamyl-meso-2,6-diaminopimeloyl-D-alanyl-D-alanine + UDP-N-acetyl-alpha-D-glucosamine = di-trans,octa-cis-undecaprenyl diphospho-[N-acetyl-alpha-D-glucosaminyl-(1-&gt;4)]-N-acetyl-alpha-D-muramoyl-L-alanyl-D-glutamyl-meso-2,6-diaminopimeloyl-D-alanyl-D-alanine + UDP + H(+)</text>
        <dbReference type="Rhea" id="RHEA:31227"/>
        <dbReference type="ChEBI" id="CHEBI:15378"/>
        <dbReference type="ChEBI" id="CHEBI:57705"/>
        <dbReference type="ChEBI" id="CHEBI:58223"/>
        <dbReference type="ChEBI" id="CHEBI:61387"/>
        <dbReference type="ChEBI" id="CHEBI:61388"/>
        <dbReference type="EC" id="2.4.1.227"/>
    </reaction>
</comment>
<dbReference type="EMBL" id="FMBL01000001">
    <property type="protein sequence ID" value="SCC78237.1"/>
    <property type="molecule type" value="Genomic_DNA"/>
</dbReference>
<dbReference type="HAMAP" id="MF_00033">
    <property type="entry name" value="MurG"/>
    <property type="match status" value="1"/>
</dbReference>
<feature type="binding site" evidence="10">
    <location>
        <begin position="11"/>
        <end position="13"/>
    </location>
    <ligand>
        <name>UDP-N-acetyl-alpha-D-glucosamine</name>
        <dbReference type="ChEBI" id="CHEBI:57705"/>
    </ligand>
</feature>
<organism evidence="13 14">
    <name type="scientific">Bifidobacterium commune</name>
    <dbReference type="NCBI Taxonomy" id="1505727"/>
    <lineage>
        <taxon>Bacteria</taxon>
        <taxon>Bacillati</taxon>
        <taxon>Actinomycetota</taxon>
        <taxon>Actinomycetes</taxon>
        <taxon>Bifidobacteriales</taxon>
        <taxon>Bifidobacteriaceae</taxon>
        <taxon>Bifidobacterium</taxon>
    </lineage>
</organism>
<dbReference type="InterPro" id="IPR004276">
    <property type="entry name" value="GlycoTrans_28_N"/>
</dbReference>
<dbReference type="GO" id="GO:0071555">
    <property type="term" value="P:cell wall organization"/>
    <property type="evidence" value="ECO:0007669"/>
    <property type="project" value="UniProtKB-KW"/>
</dbReference>
<dbReference type="Proteomes" id="UP000242610">
    <property type="component" value="Unassembled WGS sequence"/>
</dbReference>
<dbReference type="STRING" id="1505727.GA0061077_0164"/>
<keyword evidence="4 10" id="KW-0808">Transferase</keyword>
<comment type="caution">
    <text evidence="10">Lacks conserved residue(s) required for the propagation of feature annotation.</text>
</comment>
<evidence type="ECO:0000313" key="14">
    <source>
        <dbReference type="Proteomes" id="UP000242610"/>
    </source>
</evidence>
<gene>
    <name evidence="10" type="primary">murG</name>
    <name evidence="13" type="ORF">GA0061077_0164</name>
</gene>
<evidence type="ECO:0000256" key="10">
    <source>
        <dbReference type="HAMAP-Rule" id="MF_00033"/>
    </source>
</evidence>
<dbReference type="GO" id="GO:0005886">
    <property type="term" value="C:plasma membrane"/>
    <property type="evidence" value="ECO:0007669"/>
    <property type="project" value="UniProtKB-SubCell"/>
</dbReference>
<dbReference type="GO" id="GO:0009252">
    <property type="term" value="P:peptidoglycan biosynthetic process"/>
    <property type="evidence" value="ECO:0007669"/>
    <property type="project" value="UniProtKB-UniRule"/>
</dbReference>